<comment type="caution">
    <text evidence="1">The sequence shown here is derived from an EMBL/GenBank/DDBJ whole genome shotgun (WGS) entry which is preliminary data.</text>
</comment>
<dbReference type="AlphaFoldDB" id="A0AAE1CT34"/>
<gene>
    <name evidence="1" type="ORF">RRG08_003999</name>
</gene>
<protein>
    <submittedName>
        <fullName evidence="1">Uncharacterized protein</fullName>
    </submittedName>
</protein>
<accession>A0AAE1CT34</accession>
<name>A0AAE1CT34_9GAST</name>
<keyword evidence="2" id="KW-1185">Reference proteome</keyword>
<proteinExistence type="predicted"/>
<sequence length="96" mass="10499">MIKRDNSGMKDMMASNCLPGIVQPLRGQEKLARGLRLMGIPAKSPNVISLALAPFSRASDRYLEGMAEKCLPYILPFLVSASGYFVECRISIHLSG</sequence>
<evidence type="ECO:0000313" key="2">
    <source>
        <dbReference type="Proteomes" id="UP001283361"/>
    </source>
</evidence>
<evidence type="ECO:0000313" key="1">
    <source>
        <dbReference type="EMBL" id="KAK3733666.1"/>
    </source>
</evidence>
<reference evidence="1" key="1">
    <citation type="journal article" date="2023" name="G3 (Bethesda)">
        <title>A reference genome for the long-term kleptoplast-retaining sea slug Elysia crispata morphotype clarki.</title>
        <authorList>
            <person name="Eastman K.E."/>
            <person name="Pendleton A.L."/>
            <person name="Shaikh M.A."/>
            <person name="Suttiyut T."/>
            <person name="Ogas R."/>
            <person name="Tomko P."/>
            <person name="Gavelis G."/>
            <person name="Widhalm J.R."/>
            <person name="Wisecaver J.H."/>
        </authorList>
    </citation>
    <scope>NUCLEOTIDE SEQUENCE</scope>
    <source>
        <strain evidence="1">ECLA1</strain>
    </source>
</reference>
<dbReference type="Proteomes" id="UP001283361">
    <property type="component" value="Unassembled WGS sequence"/>
</dbReference>
<organism evidence="1 2">
    <name type="scientific">Elysia crispata</name>
    <name type="common">lettuce slug</name>
    <dbReference type="NCBI Taxonomy" id="231223"/>
    <lineage>
        <taxon>Eukaryota</taxon>
        <taxon>Metazoa</taxon>
        <taxon>Spiralia</taxon>
        <taxon>Lophotrochozoa</taxon>
        <taxon>Mollusca</taxon>
        <taxon>Gastropoda</taxon>
        <taxon>Heterobranchia</taxon>
        <taxon>Euthyneura</taxon>
        <taxon>Panpulmonata</taxon>
        <taxon>Sacoglossa</taxon>
        <taxon>Placobranchoidea</taxon>
        <taxon>Plakobranchidae</taxon>
        <taxon>Elysia</taxon>
    </lineage>
</organism>
<dbReference type="EMBL" id="JAWDGP010006886">
    <property type="protein sequence ID" value="KAK3733666.1"/>
    <property type="molecule type" value="Genomic_DNA"/>
</dbReference>